<organism evidence="2 3">
    <name type="scientific">Rhynchophorus ferrugineus</name>
    <name type="common">Red palm weevil</name>
    <name type="synonym">Curculio ferrugineus</name>
    <dbReference type="NCBI Taxonomy" id="354439"/>
    <lineage>
        <taxon>Eukaryota</taxon>
        <taxon>Metazoa</taxon>
        <taxon>Ecdysozoa</taxon>
        <taxon>Arthropoda</taxon>
        <taxon>Hexapoda</taxon>
        <taxon>Insecta</taxon>
        <taxon>Pterygota</taxon>
        <taxon>Neoptera</taxon>
        <taxon>Endopterygota</taxon>
        <taxon>Coleoptera</taxon>
        <taxon>Polyphaga</taxon>
        <taxon>Cucujiformia</taxon>
        <taxon>Curculionidae</taxon>
        <taxon>Dryophthorinae</taxon>
        <taxon>Rhynchophorus</taxon>
    </lineage>
</organism>
<feature type="compositionally biased region" description="Basic residues" evidence="1">
    <location>
        <begin position="66"/>
        <end position="75"/>
    </location>
</feature>
<feature type="region of interest" description="Disordered" evidence="1">
    <location>
        <begin position="54"/>
        <end position="82"/>
    </location>
</feature>
<gene>
    <name evidence="2" type="ORF">GWI33_005192</name>
</gene>
<reference evidence="2" key="1">
    <citation type="submission" date="2020-08" db="EMBL/GenBank/DDBJ databases">
        <title>Genome sequencing and assembly of the red palm weevil Rhynchophorus ferrugineus.</title>
        <authorList>
            <person name="Dias G.B."/>
            <person name="Bergman C.M."/>
            <person name="Manee M."/>
        </authorList>
    </citation>
    <scope>NUCLEOTIDE SEQUENCE</scope>
    <source>
        <strain evidence="2">AA-2017</strain>
        <tissue evidence="2">Whole larva</tissue>
    </source>
</reference>
<dbReference type="EMBL" id="JAACXV010000260">
    <property type="protein sequence ID" value="KAF7281081.1"/>
    <property type="molecule type" value="Genomic_DNA"/>
</dbReference>
<accession>A0A834ME15</accession>
<evidence type="ECO:0000256" key="1">
    <source>
        <dbReference type="SAM" id="MobiDB-lite"/>
    </source>
</evidence>
<sequence length="82" mass="9882">MVYSAVKESYDVRKYHLNVDEQNSRITRIVYSQFTRWTKTSGFNFQYHHGSLNHRSQTVTQPLPRRINRRYKRANKGQQGSY</sequence>
<name>A0A834ME15_RHYFE</name>
<protein>
    <submittedName>
        <fullName evidence="2">Uncharacterized protein</fullName>
    </submittedName>
</protein>
<dbReference type="Proteomes" id="UP000625711">
    <property type="component" value="Unassembled WGS sequence"/>
</dbReference>
<dbReference type="AlphaFoldDB" id="A0A834ME15"/>
<evidence type="ECO:0000313" key="2">
    <source>
        <dbReference type="EMBL" id="KAF7281081.1"/>
    </source>
</evidence>
<evidence type="ECO:0000313" key="3">
    <source>
        <dbReference type="Proteomes" id="UP000625711"/>
    </source>
</evidence>
<comment type="caution">
    <text evidence="2">The sequence shown here is derived from an EMBL/GenBank/DDBJ whole genome shotgun (WGS) entry which is preliminary data.</text>
</comment>
<proteinExistence type="predicted"/>
<keyword evidence="3" id="KW-1185">Reference proteome</keyword>